<evidence type="ECO:0000256" key="1">
    <source>
        <dbReference type="ARBA" id="ARBA00000085"/>
    </source>
</evidence>
<feature type="transmembrane region" description="Helical" evidence="9">
    <location>
        <begin position="37"/>
        <end position="61"/>
    </location>
</feature>
<keyword evidence="8" id="KW-0902">Two-component regulatory system</keyword>
<dbReference type="Proteomes" id="UP000451354">
    <property type="component" value="Chromosome"/>
</dbReference>
<dbReference type="PANTHER" id="PTHR24421:SF10">
    <property type="entry name" value="NITRATE_NITRITE SENSOR PROTEIN NARQ"/>
    <property type="match status" value="1"/>
</dbReference>
<feature type="domain" description="Signal transduction histidine kinase subgroup 3 dimerisation and phosphoacceptor" evidence="11">
    <location>
        <begin position="228"/>
        <end position="293"/>
    </location>
</feature>
<protein>
    <recommendedName>
        <fullName evidence="2">histidine kinase</fullName>
        <ecNumber evidence="2">2.7.13.3</ecNumber>
    </recommendedName>
</protein>
<sequence length="453" mass="46690">MTPDDARPTRAATAPGRGAWERAVAPLRSAATVRAGVYLVVGGVVAGAYVTLVAGFVQMFASLQTPRVAILVLALVSAVIVSAPPFLAPVRALEIAAVRTFLDVDVPQPAPGAAPPGAATRWRAAAWYGLHLALGAAVLVVVLFLVPVATQLVLSATGVEPVLLTDWRPWEALPAWTWLVTAVLALLAVPYAVALARAVLRQAALPLLGPDQTERIAELEAAADRAAERGRLARELHDSVGHALTVTTLQAAAAARLLDTDPGAARDALAAIEETGRTAMADLDHVLGVLRAEAAPTAPAEASADGGGSRSPVRSPVRTLADLDALLDDARRTGADVRRTGAEVRPDVPRAVSREAYRVVQEALTNALRHAPGEPVAVGVAAGTGGALVVEVRNPLGTVARRPGPEGPGRERRGLAGMRERAHLLRGEVSAGPAPDGGTWVVRATFPLAGSGG</sequence>
<evidence type="ECO:0000313" key="12">
    <source>
        <dbReference type="EMBL" id="QJW35320.1"/>
    </source>
</evidence>
<dbReference type="AlphaFoldDB" id="A0A6M5UAR3"/>
<feature type="transmembrane region" description="Helical" evidence="9">
    <location>
        <begin position="130"/>
        <end position="155"/>
    </location>
</feature>
<keyword evidence="9" id="KW-0472">Membrane</keyword>
<dbReference type="GO" id="GO:0016020">
    <property type="term" value="C:membrane"/>
    <property type="evidence" value="ECO:0007669"/>
    <property type="project" value="InterPro"/>
</dbReference>
<dbReference type="Pfam" id="PF07730">
    <property type="entry name" value="HisKA_3"/>
    <property type="match status" value="1"/>
</dbReference>
<evidence type="ECO:0000256" key="8">
    <source>
        <dbReference type="ARBA" id="ARBA00023012"/>
    </source>
</evidence>
<evidence type="ECO:0000256" key="6">
    <source>
        <dbReference type="ARBA" id="ARBA00022777"/>
    </source>
</evidence>
<evidence type="ECO:0000256" key="3">
    <source>
        <dbReference type="ARBA" id="ARBA00022553"/>
    </source>
</evidence>
<evidence type="ECO:0000256" key="2">
    <source>
        <dbReference type="ARBA" id="ARBA00012438"/>
    </source>
</evidence>
<dbReference type="RefSeq" id="WP_154797500.1">
    <property type="nucleotide sequence ID" value="NZ_CP052757.1"/>
</dbReference>
<feature type="transmembrane region" description="Helical" evidence="9">
    <location>
        <begin position="175"/>
        <end position="200"/>
    </location>
</feature>
<dbReference type="InterPro" id="IPR011712">
    <property type="entry name" value="Sig_transdc_His_kin_sub3_dim/P"/>
</dbReference>
<evidence type="ECO:0000256" key="5">
    <source>
        <dbReference type="ARBA" id="ARBA00022741"/>
    </source>
</evidence>
<comment type="catalytic activity">
    <reaction evidence="1">
        <text>ATP + protein L-histidine = ADP + protein N-phospho-L-histidine.</text>
        <dbReference type="EC" id="2.7.13.3"/>
    </reaction>
</comment>
<feature type="transmembrane region" description="Helical" evidence="9">
    <location>
        <begin position="67"/>
        <end position="87"/>
    </location>
</feature>
<keyword evidence="13" id="KW-1185">Reference proteome</keyword>
<keyword evidence="3" id="KW-0597">Phosphoprotein</keyword>
<organism evidence="12 13">
    <name type="scientific">Cellulosimicrobium protaetiae</name>
    <dbReference type="NCBI Taxonomy" id="2587808"/>
    <lineage>
        <taxon>Bacteria</taxon>
        <taxon>Bacillati</taxon>
        <taxon>Actinomycetota</taxon>
        <taxon>Actinomycetes</taxon>
        <taxon>Micrococcales</taxon>
        <taxon>Promicromonosporaceae</taxon>
        <taxon>Cellulosimicrobium</taxon>
    </lineage>
</organism>
<evidence type="ECO:0000256" key="9">
    <source>
        <dbReference type="SAM" id="Phobius"/>
    </source>
</evidence>
<dbReference type="PANTHER" id="PTHR24421">
    <property type="entry name" value="NITRATE/NITRITE SENSOR PROTEIN NARX-RELATED"/>
    <property type="match status" value="1"/>
</dbReference>
<dbReference type="Pfam" id="PF02518">
    <property type="entry name" value="HATPase_c"/>
    <property type="match status" value="1"/>
</dbReference>
<keyword evidence="6 12" id="KW-0418">Kinase</keyword>
<name>A0A6M5UAR3_9MICO</name>
<evidence type="ECO:0000256" key="4">
    <source>
        <dbReference type="ARBA" id="ARBA00022679"/>
    </source>
</evidence>
<dbReference type="CDD" id="cd16917">
    <property type="entry name" value="HATPase_UhpB-NarQ-NarX-like"/>
    <property type="match status" value="1"/>
</dbReference>
<dbReference type="Gene3D" id="3.30.565.10">
    <property type="entry name" value="Histidine kinase-like ATPase, C-terminal domain"/>
    <property type="match status" value="1"/>
</dbReference>
<dbReference type="GO" id="GO:0000155">
    <property type="term" value="F:phosphorelay sensor kinase activity"/>
    <property type="evidence" value="ECO:0007669"/>
    <property type="project" value="InterPro"/>
</dbReference>
<dbReference type="InterPro" id="IPR003594">
    <property type="entry name" value="HATPase_dom"/>
</dbReference>
<dbReference type="EMBL" id="CP052757">
    <property type="protein sequence ID" value="QJW35320.1"/>
    <property type="molecule type" value="Genomic_DNA"/>
</dbReference>
<dbReference type="SUPFAM" id="SSF55874">
    <property type="entry name" value="ATPase domain of HSP90 chaperone/DNA topoisomerase II/histidine kinase"/>
    <property type="match status" value="1"/>
</dbReference>
<dbReference type="GO" id="GO:0046983">
    <property type="term" value="F:protein dimerization activity"/>
    <property type="evidence" value="ECO:0007669"/>
    <property type="project" value="InterPro"/>
</dbReference>
<keyword evidence="7" id="KW-0067">ATP-binding</keyword>
<dbReference type="GO" id="GO:0005524">
    <property type="term" value="F:ATP binding"/>
    <property type="evidence" value="ECO:0007669"/>
    <property type="project" value="UniProtKB-KW"/>
</dbReference>
<dbReference type="InterPro" id="IPR036890">
    <property type="entry name" value="HATPase_C_sf"/>
</dbReference>
<keyword evidence="9" id="KW-1133">Transmembrane helix</keyword>
<feature type="domain" description="Histidine kinase/HSP90-like ATPase" evidence="10">
    <location>
        <begin position="353"/>
        <end position="449"/>
    </location>
</feature>
<evidence type="ECO:0000313" key="13">
    <source>
        <dbReference type="Proteomes" id="UP000451354"/>
    </source>
</evidence>
<dbReference type="InterPro" id="IPR050482">
    <property type="entry name" value="Sensor_HK_TwoCompSys"/>
</dbReference>
<evidence type="ECO:0000259" key="10">
    <source>
        <dbReference type="Pfam" id="PF02518"/>
    </source>
</evidence>
<accession>A0A6M5UAR3</accession>
<evidence type="ECO:0000259" key="11">
    <source>
        <dbReference type="Pfam" id="PF07730"/>
    </source>
</evidence>
<keyword evidence="4" id="KW-0808">Transferase</keyword>
<dbReference type="OrthoDB" id="227596at2"/>
<dbReference type="Gene3D" id="1.20.5.1930">
    <property type="match status" value="1"/>
</dbReference>
<keyword evidence="5" id="KW-0547">Nucleotide-binding</keyword>
<proteinExistence type="predicted"/>
<gene>
    <name evidence="12" type="ORF">FIC82_002995</name>
</gene>
<dbReference type="EC" id="2.7.13.3" evidence="2"/>
<reference evidence="13" key="1">
    <citation type="journal article" date="2022" name="Int. J. Syst. Evol. Microbiol.">
        <title>Cellulosimicrobium protaetiae sp. nov., isolated from the gut of the larva of Protaetia brevitarsis seulensis.</title>
        <authorList>
            <person name="Le Han H."/>
            <person name="Nguyen T.T.H."/>
            <person name="Li Z."/>
            <person name="Shin N.R."/>
            <person name="Kim S.G."/>
        </authorList>
    </citation>
    <scope>NUCLEOTIDE SEQUENCE [LARGE SCALE GENOMIC DNA]</scope>
    <source>
        <strain evidence="13">BI34</strain>
    </source>
</reference>
<keyword evidence="9" id="KW-0812">Transmembrane</keyword>
<dbReference type="KEGG" id="cprt:FIC82_002995"/>
<evidence type="ECO:0000256" key="7">
    <source>
        <dbReference type="ARBA" id="ARBA00022840"/>
    </source>
</evidence>